<evidence type="ECO:0000259" key="4">
    <source>
        <dbReference type="PROSITE" id="PS51379"/>
    </source>
</evidence>
<dbReference type="PROSITE" id="PS51379">
    <property type="entry name" value="4FE4S_FER_2"/>
    <property type="match status" value="1"/>
</dbReference>
<dbReference type="PANTHER" id="PTHR43312:SF2">
    <property type="entry name" value="OXIDOREDUCTASE"/>
    <property type="match status" value="1"/>
</dbReference>
<protein>
    <submittedName>
        <fullName evidence="5">Aldo/keto reductase</fullName>
    </submittedName>
</protein>
<keyword evidence="2" id="KW-0408">Iron</keyword>
<dbReference type="InterPro" id="IPR023210">
    <property type="entry name" value="NADP_OxRdtase_dom"/>
</dbReference>
<dbReference type="InterPro" id="IPR017896">
    <property type="entry name" value="4Fe4S_Fe-S-bd"/>
</dbReference>
<dbReference type="Gene3D" id="3.20.20.100">
    <property type="entry name" value="NADP-dependent oxidoreductase domain"/>
    <property type="match status" value="1"/>
</dbReference>
<dbReference type="InterPro" id="IPR017900">
    <property type="entry name" value="4Fe4S_Fe_S_CS"/>
</dbReference>
<proteinExistence type="predicted"/>
<evidence type="ECO:0000313" key="6">
    <source>
        <dbReference type="Proteomes" id="UP000823936"/>
    </source>
</evidence>
<evidence type="ECO:0000256" key="2">
    <source>
        <dbReference type="ARBA" id="ARBA00023004"/>
    </source>
</evidence>
<dbReference type="SUPFAM" id="SSF51430">
    <property type="entry name" value="NAD(P)-linked oxidoreductase"/>
    <property type="match status" value="1"/>
</dbReference>
<dbReference type="Proteomes" id="UP000823936">
    <property type="component" value="Unassembled WGS sequence"/>
</dbReference>
<sequence>MQYTEFCSNKISRLGYGCMRFPKVEGSDYEIDEKKASELLEYAYSHGVNYYDTAWPYHMKTSERFLGSFLKTKDRSTFFVATKLPLFNLKCIEEAEEIFNKQRENLGLEYFDYYLLHAVNKERFEMIKKLGLYEFLVKKKEEGLIRNLGFSFHDTPQVLDEITNTYSFDFAQIQLNYIDWELQNARLQYLILTSKDIPVIVMEPCRGGALSVLGEETEDILTSCSPDNSISSWAFRYVKELENVHVVLSGMSNMEQLKDNIKTFSEDNPFDEKERKALDAAIRSFLSNKTIKCTKCRYCMPCSVKIEIPEVFSAYNSYLLSKDKNAFIKSYSKMEVKAGKCIDCQKCVKACPQGLEINKLVKEVDRTYMAIR</sequence>
<dbReference type="Pfam" id="PF00248">
    <property type="entry name" value="Aldo_ket_red"/>
    <property type="match status" value="1"/>
</dbReference>
<evidence type="ECO:0000256" key="3">
    <source>
        <dbReference type="ARBA" id="ARBA00023014"/>
    </source>
</evidence>
<comment type="caution">
    <text evidence="5">The sequence shown here is derived from an EMBL/GenBank/DDBJ whole genome shotgun (WGS) entry which is preliminary data.</text>
</comment>
<dbReference type="Pfam" id="PF13187">
    <property type="entry name" value="Fer4_9"/>
    <property type="match status" value="1"/>
</dbReference>
<keyword evidence="1" id="KW-0479">Metal-binding</keyword>
<dbReference type="EMBL" id="DXHU01000011">
    <property type="protein sequence ID" value="HIV98669.1"/>
    <property type="molecule type" value="Genomic_DNA"/>
</dbReference>
<evidence type="ECO:0000313" key="5">
    <source>
        <dbReference type="EMBL" id="HIV98669.1"/>
    </source>
</evidence>
<gene>
    <name evidence="5" type="ORF">IAB12_02680</name>
</gene>
<reference evidence="5" key="1">
    <citation type="journal article" date="2021" name="PeerJ">
        <title>Extensive microbial diversity within the chicken gut microbiome revealed by metagenomics and culture.</title>
        <authorList>
            <person name="Gilroy R."/>
            <person name="Ravi A."/>
            <person name="Getino M."/>
            <person name="Pursley I."/>
            <person name="Horton D.L."/>
            <person name="Alikhan N.F."/>
            <person name="Baker D."/>
            <person name="Gharbi K."/>
            <person name="Hall N."/>
            <person name="Watson M."/>
            <person name="Adriaenssens E.M."/>
            <person name="Foster-Nyarko E."/>
            <person name="Jarju S."/>
            <person name="Secka A."/>
            <person name="Antonio M."/>
            <person name="Oren A."/>
            <person name="Chaudhuri R.R."/>
            <person name="La Ragione R."/>
            <person name="Hildebrand F."/>
            <person name="Pallen M.J."/>
        </authorList>
    </citation>
    <scope>NUCLEOTIDE SEQUENCE</scope>
    <source>
        <strain evidence="5">Gambia11-129</strain>
    </source>
</reference>
<keyword evidence="3" id="KW-0411">Iron-sulfur</keyword>
<evidence type="ECO:0000256" key="1">
    <source>
        <dbReference type="ARBA" id="ARBA00022723"/>
    </source>
</evidence>
<dbReference type="InterPro" id="IPR036812">
    <property type="entry name" value="NAD(P)_OxRdtase_dom_sf"/>
</dbReference>
<dbReference type="CDD" id="cd19096">
    <property type="entry name" value="AKR_Fe-S_oxidoreductase"/>
    <property type="match status" value="1"/>
</dbReference>
<dbReference type="Gene3D" id="3.30.70.20">
    <property type="match status" value="1"/>
</dbReference>
<dbReference type="GO" id="GO:0046872">
    <property type="term" value="F:metal ion binding"/>
    <property type="evidence" value="ECO:0007669"/>
    <property type="project" value="UniProtKB-KW"/>
</dbReference>
<dbReference type="PROSITE" id="PS00198">
    <property type="entry name" value="4FE4S_FER_1"/>
    <property type="match status" value="1"/>
</dbReference>
<dbReference type="SUPFAM" id="SSF46548">
    <property type="entry name" value="alpha-helical ferredoxin"/>
    <property type="match status" value="1"/>
</dbReference>
<dbReference type="InterPro" id="IPR053135">
    <property type="entry name" value="AKR2_Oxidoreductase"/>
</dbReference>
<dbReference type="PANTHER" id="PTHR43312">
    <property type="entry name" value="D-THREO-ALDOSE 1-DEHYDROGENASE"/>
    <property type="match status" value="1"/>
</dbReference>
<accession>A0A9D1TMG5</accession>
<reference evidence="5" key="2">
    <citation type="submission" date="2021-04" db="EMBL/GenBank/DDBJ databases">
        <authorList>
            <person name="Gilroy R."/>
        </authorList>
    </citation>
    <scope>NUCLEOTIDE SEQUENCE</scope>
    <source>
        <strain evidence="5">Gambia11-129</strain>
    </source>
</reference>
<feature type="domain" description="4Fe-4S ferredoxin-type" evidence="4">
    <location>
        <begin position="332"/>
        <end position="360"/>
    </location>
</feature>
<dbReference type="GO" id="GO:0051536">
    <property type="term" value="F:iron-sulfur cluster binding"/>
    <property type="evidence" value="ECO:0007669"/>
    <property type="project" value="UniProtKB-KW"/>
</dbReference>
<dbReference type="AlphaFoldDB" id="A0A9D1TMG5"/>
<organism evidence="5 6">
    <name type="scientific">Candidatus Ornithospirochaeta avicola</name>
    <dbReference type="NCBI Taxonomy" id="2840896"/>
    <lineage>
        <taxon>Bacteria</taxon>
        <taxon>Pseudomonadati</taxon>
        <taxon>Spirochaetota</taxon>
        <taxon>Spirochaetia</taxon>
        <taxon>Spirochaetales</taxon>
        <taxon>Spirochaetaceae</taxon>
        <taxon>Spirochaetaceae incertae sedis</taxon>
        <taxon>Candidatus Ornithospirochaeta</taxon>
    </lineage>
</organism>
<name>A0A9D1TMG5_9SPIO</name>